<keyword evidence="3" id="KW-1185">Reference proteome</keyword>
<dbReference type="RefSeq" id="WP_201627842.1">
    <property type="nucleotide sequence ID" value="NZ_CP068114.1"/>
</dbReference>
<evidence type="ECO:0000313" key="3">
    <source>
        <dbReference type="Proteomes" id="UP000595375"/>
    </source>
</evidence>
<protein>
    <submittedName>
        <fullName evidence="2">DKNYY domain-containing protein</fullName>
    </submittedName>
</protein>
<accession>A0ABX7CMC4</accession>
<evidence type="ECO:0000313" key="2">
    <source>
        <dbReference type="EMBL" id="QQS88514.1"/>
    </source>
</evidence>
<keyword evidence="1" id="KW-0812">Transmembrane</keyword>
<dbReference type="EMBL" id="CP068114">
    <property type="protein sequence ID" value="QQS88514.1"/>
    <property type="molecule type" value="Genomic_DNA"/>
</dbReference>
<dbReference type="Pfam" id="PF13644">
    <property type="entry name" value="DKNYY"/>
    <property type="match status" value="1"/>
</dbReference>
<sequence length="499" mass="57699">MKANNLDELFKKKKTSNISFYLKITIIVFAMLVLFFIPFFISNLINADKKSYEIKTNGEQYGNSEFIKYQGKISVAIPSGGRYILDDADVNSFRTLNSEDRSTRIIGLDKNHVYFGNIAISDLDPNKLKVIGNGYYTDGTATYFCSPVSERNKKLSVPMEILQSLTYAFSKTKRAQDYIYPYRKVETDKKIIAVQNFSFFATDGEKVYYEGEILENADLNTLKSVDGYNEYFADKENVYYKSKLLPIKNSGKLIVVSTEQGDEFLYDGANGYVFIEDYSFDREKAPYKVIGNNGNHLYNLAFVNNEGIYYYDDQEKKQLKAGDNIFIGNIEEISPNIFTDDKNIYYFHAYDVWKNYKNGGSVLFSRNTEIYYLDKKDGWEKVKDIRSGIIGGIWKKGNRYYYFDNLGIFQLIDNVIYEIRDKETLEYLLNYNEGSSKIGELIENGKLIKIEGEKKMEIVVKHKNARITMAKYSKIFLAIVIIASIIIRLLKGLRNEKKF</sequence>
<reference evidence="2 3" key="1">
    <citation type="submission" date="2021-01" db="EMBL/GenBank/DDBJ databases">
        <title>FDA dAtabase for Regulatory Grade micrObial Sequences (FDA-ARGOS): Supporting development and validation of Infectious Disease Dx tests.</title>
        <authorList>
            <person name="Sproer C."/>
            <person name="Gronow S."/>
            <person name="Severitt S."/>
            <person name="Schroder I."/>
            <person name="Tallon L."/>
            <person name="Sadzewicz L."/>
            <person name="Zhao X."/>
            <person name="Boylan J."/>
            <person name="Ott S."/>
            <person name="Bowen H."/>
            <person name="Vavikolanu K."/>
            <person name="Mehta A."/>
            <person name="Aluvathingal J."/>
            <person name="Nadendla S."/>
            <person name="Lowell S."/>
            <person name="Myers T."/>
            <person name="Yan Y."/>
            <person name="Sichtig H."/>
        </authorList>
    </citation>
    <scope>NUCLEOTIDE SEQUENCE [LARGE SCALE GENOMIC DNA]</scope>
    <source>
        <strain evidence="2 3">FDAARGOS_1126</strain>
    </source>
</reference>
<dbReference type="InterPro" id="IPR027375">
    <property type="entry name" value="DKNYY"/>
</dbReference>
<proteinExistence type="predicted"/>
<keyword evidence="1" id="KW-1133">Transmembrane helix</keyword>
<dbReference type="Proteomes" id="UP000595375">
    <property type="component" value="Chromosome"/>
</dbReference>
<feature type="transmembrane region" description="Helical" evidence="1">
    <location>
        <begin position="472"/>
        <end position="490"/>
    </location>
</feature>
<feature type="transmembrane region" description="Helical" evidence="1">
    <location>
        <begin position="20"/>
        <end position="41"/>
    </location>
</feature>
<organism evidence="2 3">
    <name type="scientific">Fusobacterium canifelinum</name>
    <dbReference type="NCBI Taxonomy" id="285729"/>
    <lineage>
        <taxon>Bacteria</taxon>
        <taxon>Fusobacteriati</taxon>
        <taxon>Fusobacteriota</taxon>
        <taxon>Fusobacteriia</taxon>
        <taxon>Fusobacteriales</taxon>
        <taxon>Fusobacteriaceae</taxon>
        <taxon>Fusobacterium</taxon>
    </lineage>
</organism>
<name>A0ABX7CMC4_9FUSO</name>
<evidence type="ECO:0000256" key="1">
    <source>
        <dbReference type="SAM" id="Phobius"/>
    </source>
</evidence>
<gene>
    <name evidence="2" type="ORF">I6I83_05100</name>
</gene>
<keyword evidence="1" id="KW-0472">Membrane</keyword>